<proteinExistence type="inferred from homology"/>
<dbReference type="InterPro" id="IPR008915">
    <property type="entry name" value="Peptidase_M50"/>
</dbReference>
<evidence type="ECO:0000256" key="4">
    <source>
        <dbReference type="ARBA" id="ARBA00022475"/>
    </source>
</evidence>
<sequence length="223" mass="24843">MKKIDLGFVFTQGVIIAFGILAIVVHEVSHGYMAYALGDNTARDAGRLSLNPIKHFDPLGVLAMIVAHIGWAKPVPVDYTAFKKPRRDIILVALAGPLSNLALAVIFATIIKYFMRFAGINLFSNLEDPGVYAAMLIIKAMIIGGVQINLILMCFNLLPLPPLDGSKVIMCLLPEKQARQFAKLETYGLFIILALVYFRKLDPFVFGPAEFIYKHLQYYILIR</sequence>
<comment type="subcellular location">
    <subcellularLocation>
        <location evidence="2">Cell membrane</location>
        <topology evidence="2">Multi-pass membrane protein</topology>
    </subcellularLocation>
</comment>
<evidence type="ECO:0000256" key="12">
    <source>
        <dbReference type="ARBA" id="ARBA00023136"/>
    </source>
</evidence>
<evidence type="ECO:0000256" key="7">
    <source>
        <dbReference type="ARBA" id="ARBA00022723"/>
    </source>
</evidence>
<keyword evidence="10 13" id="KW-1133">Transmembrane helix</keyword>
<dbReference type="AlphaFoldDB" id="A0A1F7WS45"/>
<dbReference type="PANTHER" id="PTHR35864:SF1">
    <property type="entry name" value="ZINC METALLOPROTEASE YWHC-RELATED"/>
    <property type="match status" value="1"/>
</dbReference>
<evidence type="ECO:0000313" key="16">
    <source>
        <dbReference type="Proteomes" id="UP000178735"/>
    </source>
</evidence>
<evidence type="ECO:0000259" key="14">
    <source>
        <dbReference type="Pfam" id="PF02163"/>
    </source>
</evidence>
<evidence type="ECO:0000256" key="5">
    <source>
        <dbReference type="ARBA" id="ARBA00022670"/>
    </source>
</evidence>
<evidence type="ECO:0000256" key="13">
    <source>
        <dbReference type="SAM" id="Phobius"/>
    </source>
</evidence>
<organism evidence="15 16">
    <name type="scientific">Candidatus Wallbacteria bacterium GWC2_49_35</name>
    <dbReference type="NCBI Taxonomy" id="1817813"/>
    <lineage>
        <taxon>Bacteria</taxon>
        <taxon>Candidatus Walliibacteriota</taxon>
    </lineage>
</organism>
<name>A0A1F7WS45_9BACT</name>
<protein>
    <recommendedName>
        <fullName evidence="14">Peptidase M50 domain-containing protein</fullName>
    </recommendedName>
</protein>
<dbReference type="GO" id="GO:0006508">
    <property type="term" value="P:proteolysis"/>
    <property type="evidence" value="ECO:0007669"/>
    <property type="project" value="UniProtKB-KW"/>
</dbReference>
<feature type="transmembrane region" description="Helical" evidence="13">
    <location>
        <begin position="6"/>
        <end position="25"/>
    </location>
</feature>
<reference evidence="15 16" key="1">
    <citation type="journal article" date="2016" name="Nat. Commun.">
        <title>Thousands of microbial genomes shed light on interconnected biogeochemical processes in an aquifer system.</title>
        <authorList>
            <person name="Anantharaman K."/>
            <person name="Brown C.T."/>
            <person name="Hug L.A."/>
            <person name="Sharon I."/>
            <person name="Castelle C.J."/>
            <person name="Probst A.J."/>
            <person name="Thomas B.C."/>
            <person name="Singh A."/>
            <person name="Wilkins M.J."/>
            <person name="Karaoz U."/>
            <person name="Brodie E.L."/>
            <person name="Williams K.H."/>
            <person name="Hubbard S.S."/>
            <person name="Banfield J.F."/>
        </authorList>
    </citation>
    <scope>NUCLEOTIDE SEQUENCE [LARGE SCALE GENOMIC DNA]</scope>
</reference>
<feature type="transmembrane region" description="Helical" evidence="13">
    <location>
        <begin position="131"/>
        <end position="160"/>
    </location>
</feature>
<comment type="caution">
    <text evidence="15">The sequence shown here is derived from an EMBL/GenBank/DDBJ whole genome shotgun (WGS) entry which is preliminary data.</text>
</comment>
<gene>
    <name evidence="15" type="ORF">A2008_06545</name>
</gene>
<feature type="domain" description="Peptidase M50" evidence="14">
    <location>
        <begin position="15"/>
        <end position="194"/>
    </location>
</feature>
<dbReference type="Pfam" id="PF02163">
    <property type="entry name" value="Peptidase_M50"/>
    <property type="match status" value="1"/>
</dbReference>
<evidence type="ECO:0000256" key="8">
    <source>
        <dbReference type="ARBA" id="ARBA00022801"/>
    </source>
</evidence>
<keyword evidence="6 13" id="KW-0812">Transmembrane</keyword>
<dbReference type="InterPro" id="IPR052348">
    <property type="entry name" value="Metallopeptidase_M50B"/>
</dbReference>
<evidence type="ECO:0000313" key="15">
    <source>
        <dbReference type="EMBL" id="OGM05644.1"/>
    </source>
</evidence>
<keyword evidence="9" id="KW-0862">Zinc</keyword>
<evidence type="ECO:0000256" key="3">
    <source>
        <dbReference type="ARBA" id="ARBA00007931"/>
    </source>
</evidence>
<dbReference type="Proteomes" id="UP000178735">
    <property type="component" value="Unassembled WGS sequence"/>
</dbReference>
<keyword evidence="11" id="KW-0482">Metalloprotease</keyword>
<dbReference type="EMBL" id="MGFH01000106">
    <property type="protein sequence ID" value="OGM05644.1"/>
    <property type="molecule type" value="Genomic_DNA"/>
</dbReference>
<keyword evidence="4" id="KW-1003">Cell membrane</keyword>
<evidence type="ECO:0000256" key="1">
    <source>
        <dbReference type="ARBA" id="ARBA00001947"/>
    </source>
</evidence>
<keyword evidence="12 13" id="KW-0472">Membrane</keyword>
<evidence type="ECO:0000256" key="10">
    <source>
        <dbReference type="ARBA" id="ARBA00022989"/>
    </source>
</evidence>
<feature type="transmembrane region" description="Helical" evidence="13">
    <location>
        <begin position="89"/>
        <end position="111"/>
    </location>
</feature>
<keyword evidence="7" id="KW-0479">Metal-binding</keyword>
<dbReference type="CDD" id="cd06158">
    <property type="entry name" value="S2P-M50_like_1"/>
    <property type="match status" value="1"/>
</dbReference>
<accession>A0A1F7WS45</accession>
<dbReference type="InterPro" id="IPR044537">
    <property type="entry name" value="Rip2-like"/>
</dbReference>
<keyword evidence="5" id="KW-0645">Protease</keyword>
<dbReference type="GO" id="GO:0008237">
    <property type="term" value="F:metallopeptidase activity"/>
    <property type="evidence" value="ECO:0007669"/>
    <property type="project" value="UniProtKB-KW"/>
</dbReference>
<keyword evidence="8" id="KW-0378">Hydrolase</keyword>
<comment type="cofactor">
    <cofactor evidence="1">
        <name>Zn(2+)</name>
        <dbReference type="ChEBI" id="CHEBI:29105"/>
    </cofactor>
</comment>
<evidence type="ECO:0000256" key="6">
    <source>
        <dbReference type="ARBA" id="ARBA00022692"/>
    </source>
</evidence>
<dbReference type="GO" id="GO:0046872">
    <property type="term" value="F:metal ion binding"/>
    <property type="evidence" value="ECO:0007669"/>
    <property type="project" value="UniProtKB-KW"/>
</dbReference>
<dbReference type="GO" id="GO:0005886">
    <property type="term" value="C:plasma membrane"/>
    <property type="evidence" value="ECO:0007669"/>
    <property type="project" value="UniProtKB-SubCell"/>
</dbReference>
<evidence type="ECO:0000256" key="11">
    <source>
        <dbReference type="ARBA" id="ARBA00023049"/>
    </source>
</evidence>
<dbReference type="STRING" id="1817813.A2008_06545"/>
<dbReference type="PANTHER" id="PTHR35864">
    <property type="entry name" value="ZINC METALLOPROTEASE MJ0611-RELATED"/>
    <property type="match status" value="1"/>
</dbReference>
<comment type="similarity">
    <text evidence="3">Belongs to the peptidase M50B family.</text>
</comment>
<evidence type="ECO:0000256" key="2">
    <source>
        <dbReference type="ARBA" id="ARBA00004651"/>
    </source>
</evidence>
<evidence type="ECO:0000256" key="9">
    <source>
        <dbReference type="ARBA" id="ARBA00022833"/>
    </source>
</evidence>